<accession>A0A081D1T6</accession>
<dbReference type="eggNOG" id="ENOG502ZG6C">
    <property type="taxonomic scope" value="Bacteria"/>
</dbReference>
<organism evidence="1 2">
    <name type="scientific">Agrobacterium rubi TR3 = NBRC 13261</name>
    <dbReference type="NCBI Taxonomy" id="1368415"/>
    <lineage>
        <taxon>Bacteria</taxon>
        <taxon>Pseudomonadati</taxon>
        <taxon>Pseudomonadota</taxon>
        <taxon>Alphaproteobacteria</taxon>
        <taxon>Hyphomicrobiales</taxon>
        <taxon>Rhizobiaceae</taxon>
        <taxon>Rhizobium/Agrobacterium group</taxon>
        <taxon>Agrobacterium</taxon>
    </lineage>
</organism>
<gene>
    <name evidence="1" type="ORF">RRU01S_28_01270</name>
</gene>
<sequence length="84" mass="9300">MEGQMREKKLIEIETIAATIREIATPGMKPKVLIEAVRTRHPMASKKEIARAAFLTVILSAEVDPADTQALHDIAMQTRDASED</sequence>
<reference evidence="1 2" key="1">
    <citation type="submission" date="2014-08" db="EMBL/GenBank/DDBJ databases">
        <title>Whole genome shotgun sequence of Rhizobium rubi NBRC 13261.</title>
        <authorList>
            <person name="Katano-Makiyama Y."/>
            <person name="Hosoyama A."/>
            <person name="Hashimoto M."/>
            <person name="Hosoyama Y."/>
            <person name="Noguchi M."/>
            <person name="Tsuchikane K."/>
            <person name="Uohara A."/>
            <person name="Ohji S."/>
            <person name="Ichikawa N."/>
            <person name="Kimura A."/>
            <person name="Yamazoe A."/>
            <person name="Fujita N."/>
        </authorList>
    </citation>
    <scope>NUCLEOTIDE SEQUENCE [LARGE SCALE GENOMIC DNA]</scope>
    <source>
        <strain evidence="1 2">NBRC 13261</strain>
    </source>
</reference>
<dbReference type="EMBL" id="BBJU01000028">
    <property type="protein sequence ID" value="GAK72882.1"/>
    <property type="molecule type" value="Genomic_DNA"/>
</dbReference>
<dbReference type="Proteomes" id="UP000028701">
    <property type="component" value="Unassembled WGS sequence"/>
</dbReference>
<name>A0A081D1T6_9HYPH</name>
<protein>
    <submittedName>
        <fullName evidence="1">Uncharacterized protein</fullName>
    </submittedName>
</protein>
<proteinExistence type="predicted"/>
<comment type="caution">
    <text evidence="1">The sequence shown here is derived from an EMBL/GenBank/DDBJ whole genome shotgun (WGS) entry which is preliminary data.</text>
</comment>
<evidence type="ECO:0000313" key="1">
    <source>
        <dbReference type="EMBL" id="GAK72882.1"/>
    </source>
</evidence>
<evidence type="ECO:0000313" key="2">
    <source>
        <dbReference type="Proteomes" id="UP000028701"/>
    </source>
</evidence>
<dbReference type="AlphaFoldDB" id="A0A081D1T6"/>